<feature type="signal peptide" evidence="11">
    <location>
        <begin position="1"/>
        <end position="21"/>
    </location>
</feature>
<comment type="cofactor">
    <cofactor evidence="1">
        <name>Zn(2+)</name>
        <dbReference type="ChEBI" id="CHEBI:29105"/>
    </cofactor>
</comment>
<evidence type="ECO:0000256" key="10">
    <source>
        <dbReference type="SAM" id="MobiDB-lite"/>
    </source>
</evidence>
<dbReference type="InterPro" id="IPR008757">
    <property type="entry name" value="Peptidase_M6-like_domain"/>
</dbReference>
<name>A0A9X9F1W2_BACCE</name>
<keyword evidence="3" id="KW-0964">Secreted</keyword>
<keyword evidence="9" id="KW-0482">Metalloprotease</keyword>
<evidence type="ECO:0000256" key="7">
    <source>
        <dbReference type="ARBA" id="ARBA00022801"/>
    </source>
</evidence>
<feature type="non-terminal residue" evidence="13">
    <location>
        <position position="185"/>
    </location>
</feature>
<dbReference type="GO" id="GO:0008237">
    <property type="term" value="F:metallopeptidase activity"/>
    <property type="evidence" value="ECO:0007669"/>
    <property type="project" value="UniProtKB-KW"/>
</dbReference>
<evidence type="ECO:0000313" key="13">
    <source>
        <dbReference type="EMBL" id="TKI85525.1"/>
    </source>
</evidence>
<keyword evidence="4" id="KW-0645">Protease</keyword>
<reference evidence="13 14" key="1">
    <citation type="journal article" date="2019" name="Environ. Microbiol.">
        <title>An active ?-lactamase is a part of an orchestrated cell wall stress resistance network of Bacillus subtilis and related rhizosphere species.</title>
        <authorList>
            <person name="Bucher T."/>
            <person name="Keren-Paz A."/>
            <person name="Hausser J."/>
            <person name="Olender T."/>
            <person name="Cytryn E."/>
            <person name="Kolodkin-Gal I."/>
        </authorList>
    </citation>
    <scope>NUCLEOTIDE SEQUENCE [LARGE SCALE GENOMIC DNA]</scope>
    <source>
        <strain evidence="13 14">I32</strain>
    </source>
</reference>
<accession>A0A9X9F1W2</accession>
<gene>
    <name evidence="13" type="ORF">FC695_39800</name>
</gene>
<feature type="domain" description="Peptidase M6-like" evidence="12">
    <location>
        <begin position="145"/>
        <end position="184"/>
    </location>
</feature>
<protein>
    <submittedName>
        <fullName evidence="13">Iduronate sulfatase</fullName>
    </submittedName>
</protein>
<evidence type="ECO:0000256" key="8">
    <source>
        <dbReference type="ARBA" id="ARBA00022833"/>
    </source>
</evidence>
<dbReference type="Proteomes" id="UP000308444">
    <property type="component" value="Unassembled WGS sequence"/>
</dbReference>
<evidence type="ECO:0000256" key="2">
    <source>
        <dbReference type="ARBA" id="ARBA00004613"/>
    </source>
</evidence>
<evidence type="ECO:0000256" key="4">
    <source>
        <dbReference type="ARBA" id="ARBA00022670"/>
    </source>
</evidence>
<dbReference type="GO" id="GO:0006508">
    <property type="term" value="P:proteolysis"/>
    <property type="evidence" value="ECO:0007669"/>
    <property type="project" value="UniProtKB-KW"/>
</dbReference>
<evidence type="ECO:0000256" key="6">
    <source>
        <dbReference type="ARBA" id="ARBA00022729"/>
    </source>
</evidence>
<evidence type="ECO:0000256" key="11">
    <source>
        <dbReference type="SAM" id="SignalP"/>
    </source>
</evidence>
<dbReference type="PANTHER" id="PTHR13062">
    <property type="entry name" value="COLLAGENASE"/>
    <property type="match status" value="1"/>
</dbReference>
<evidence type="ECO:0000259" key="12">
    <source>
        <dbReference type="Pfam" id="PF05547"/>
    </source>
</evidence>
<evidence type="ECO:0000256" key="1">
    <source>
        <dbReference type="ARBA" id="ARBA00001947"/>
    </source>
</evidence>
<proteinExistence type="predicted"/>
<evidence type="ECO:0000256" key="9">
    <source>
        <dbReference type="ARBA" id="ARBA00023049"/>
    </source>
</evidence>
<evidence type="ECO:0000313" key="14">
    <source>
        <dbReference type="Proteomes" id="UP000308444"/>
    </source>
</evidence>
<evidence type="ECO:0000256" key="5">
    <source>
        <dbReference type="ARBA" id="ARBA00022723"/>
    </source>
</evidence>
<dbReference type="AlphaFoldDB" id="A0A9X9F1W2"/>
<keyword evidence="7" id="KW-0378">Hydrolase</keyword>
<feature type="region of interest" description="Disordered" evidence="10">
    <location>
        <begin position="107"/>
        <end position="148"/>
    </location>
</feature>
<comment type="caution">
    <text evidence="13">The sequence shown here is derived from an EMBL/GenBank/DDBJ whole genome shotgun (WGS) entry which is preliminary data.</text>
</comment>
<feature type="chain" id="PRO_5040997436" evidence="11">
    <location>
        <begin position="22"/>
        <end position="185"/>
    </location>
</feature>
<evidence type="ECO:0000256" key="3">
    <source>
        <dbReference type="ARBA" id="ARBA00022525"/>
    </source>
</evidence>
<dbReference type="EMBL" id="SZOH01004432">
    <property type="protein sequence ID" value="TKI85525.1"/>
    <property type="molecule type" value="Genomic_DNA"/>
</dbReference>
<sequence length="185" mass="20115">KKKLKPLAVLTTAAVLSSTFAFGGHAAYAETPTSSLPIDEHLIPEERLAEALKQRGVIDQSASQAETSKAVEKYVEKKKGENPGKEILTGDSLTQEASDFMKKVKDAKMRENEQAQQPEVGPVAGQGAALNPGKLNGKVPTTSAKQEEYNGAVRKDKVLVLLVEFSDFKHNNIDQEPGYMYSKDL</sequence>
<organism evidence="13 14">
    <name type="scientific">Bacillus cereus</name>
    <dbReference type="NCBI Taxonomy" id="1396"/>
    <lineage>
        <taxon>Bacteria</taxon>
        <taxon>Bacillati</taxon>
        <taxon>Bacillota</taxon>
        <taxon>Bacilli</taxon>
        <taxon>Bacillales</taxon>
        <taxon>Bacillaceae</taxon>
        <taxon>Bacillus</taxon>
        <taxon>Bacillus cereus group</taxon>
    </lineage>
</organism>
<comment type="subcellular location">
    <subcellularLocation>
        <location evidence="2">Secreted</location>
    </subcellularLocation>
</comment>
<dbReference type="GO" id="GO:0005576">
    <property type="term" value="C:extracellular region"/>
    <property type="evidence" value="ECO:0007669"/>
    <property type="project" value="UniProtKB-SubCell"/>
</dbReference>
<keyword evidence="6 11" id="KW-0732">Signal</keyword>
<dbReference type="PANTHER" id="PTHR13062:SF12">
    <property type="entry name" value="ALPHA-2-MACROGLOBULIN DOMAIN-CONTAINING PROTEIN"/>
    <property type="match status" value="1"/>
</dbReference>
<keyword evidence="5" id="KW-0479">Metal-binding</keyword>
<keyword evidence="8" id="KW-0862">Zinc</keyword>
<dbReference type="GO" id="GO:0046872">
    <property type="term" value="F:metal ion binding"/>
    <property type="evidence" value="ECO:0007669"/>
    <property type="project" value="UniProtKB-KW"/>
</dbReference>
<feature type="non-terminal residue" evidence="13">
    <location>
        <position position="1"/>
    </location>
</feature>
<dbReference type="Pfam" id="PF05547">
    <property type="entry name" value="Peptidase_M6"/>
    <property type="match status" value="1"/>
</dbReference>